<dbReference type="Pfam" id="PF02836">
    <property type="entry name" value="Glyco_hydro_2_C"/>
    <property type="match status" value="1"/>
</dbReference>
<evidence type="ECO:0000259" key="7">
    <source>
        <dbReference type="Pfam" id="PF02837"/>
    </source>
</evidence>
<organism evidence="10 11">
    <name type="scientific">Pedobacter chinensis</name>
    <dbReference type="NCBI Taxonomy" id="2282421"/>
    <lineage>
        <taxon>Bacteria</taxon>
        <taxon>Pseudomonadati</taxon>
        <taxon>Bacteroidota</taxon>
        <taxon>Sphingobacteriia</taxon>
        <taxon>Sphingobacteriales</taxon>
        <taxon>Sphingobacteriaceae</taxon>
        <taxon>Pedobacter</taxon>
    </lineage>
</organism>
<dbReference type="SUPFAM" id="SSF49303">
    <property type="entry name" value="beta-Galactosidase/glucuronidase domain"/>
    <property type="match status" value="1"/>
</dbReference>
<evidence type="ECO:0000313" key="11">
    <source>
        <dbReference type="Proteomes" id="UP000253961"/>
    </source>
</evidence>
<keyword evidence="3" id="KW-0326">Glycosidase</keyword>
<evidence type="ECO:0000259" key="9">
    <source>
        <dbReference type="Pfam" id="PF16355"/>
    </source>
</evidence>
<evidence type="ECO:0000256" key="4">
    <source>
        <dbReference type="SAM" id="SignalP"/>
    </source>
</evidence>
<dbReference type="Pfam" id="PF16355">
    <property type="entry name" value="DUF4982"/>
    <property type="match status" value="1"/>
</dbReference>
<dbReference type="SUPFAM" id="SSF51445">
    <property type="entry name" value="(Trans)glycosidases"/>
    <property type="match status" value="1"/>
</dbReference>
<feature type="signal peptide" evidence="4">
    <location>
        <begin position="1"/>
        <end position="36"/>
    </location>
</feature>
<dbReference type="InterPro" id="IPR006101">
    <property type="entry name" value="Glyco_hydro_2"/>
</dbReference>
<evidence type="ECO:0000256" key="2">
    <source>
        <dbReference type="ARBA" id="ARBA00022801"/>
    </source>
</evidence>
<feature type="chain" id="PRO_5016570684" evidence="4">
    <location>
        <begin position="37"/>
        <end position="894"/>
    </location>
</feature>
<dbReference type="Pfam" id="PF00703">
    <property type="entry name" value="Glyco_hydro_2"/>
    <property type="match status" value="1"/>
</dbReference>
<dbReference type="SUPFAM" id="SSF49785">
    <property type="entry name" value="Galactose-binding domain-like"/>
    <property type="match status" value="1"/>
</dbReference>
<dbReference type="InterPro" id="IPR032311">
    <property type="entry name" value="DUF4982"/>
</dbReference>
<feature type="domain" description="Glycosyl hydrolases family 2 sugar binding" evidence="7">
    <location>
        <begin position="42"/>
        <end position="180"/>
    </location>
</feature>
<dbReference type="Gene3D" id="2.60.40.10">
    <property type="entry name" value="Immunoglobulins"/>
    <property type="match status" value="2"/>
</dbReference>
<dbReference type="InterPro" id="IPR036156">
    <property type="entry name" value="Beta-gal/glucu_dom_sf"/>
</dbReference>
<dbReference type="Pfam" id="PF02837">
    <property type="entry name" value="Glyco_hydro_2_N"/>
    <property type="match status" value="1"/>
</dbReference>
<feature type="domain" description="Glycoside hydrolase family 2 immunoglobulin-like beta-sandwich" evidence="5">
    <location>
        <begin position="197"/>
        <end position="303"/>
    </location>
</feature>
<dbReference type="Gene3D" id="3.20.20.80">
    <property type="entry name" value="Glycosidases"/>
    <property type="match status" value="1"/>
</dbReference>
<name>A0A369PZ14_9SPHI</name>
<dbReference type="InterPro" id="IPR006103">
    <property type="entry name" value="Glyco_hydro_2_cat"/>
</dbReference>
<protein>
    <submittedName>
        <fullName evidence="10">DUF4982 domain-containing protein</fullName>
    </submittedName>
</protein>
<dbReference type="InterPro" id="IPR021720">
    <property type="entry name" value="Malectin_dom"/>
</dbReference>
<evidence type="ECO:0000313" key="10">
    <source>
        <dbReference type="EMBL" id="RDC57863.1"/>
    </source>
</evidence>
<comment type="similarity">
    <text evidence="1">Belongs to the glycosyl hydrolase 2 family.</text>
</comment>
<feature type="domain" description="Glycoside hydrolase family 2 catalytic" evidence="6">
    <location>
        <begin position="310"/>
        <end position="611"/>
    </location>
</feature>
<reference evidence="10 11" key="1">
    <citation type="submission" date="2018-07" db="EMBL/GenBank/DDBJ databases">
        <title>Pedobacter sp. nov., isolated from soil.</title>
        <authorList>
            <person name="Zhou L.Y."/>
            <person name="Du Z.J."/>
        </authorList>
    </citation>
    <scope>NUCLEOTIDE SEQUENCE [LARGE SCALE GENOMIC DNA]</scope>
    <source>
        <strain evidence="10 11">JDX94</strain>
    </source>
</reference>
<accession>A0A369PZ14</accession>
<keyword evidence="4" id="KW-0732">Signal</keyword>
<evidence type="ECO:0000259" key="5">
    <source>
        <dbReference type="Pfam" id="PF00703"/>
    </source>
</evidence>
<dbReference type="Gene3D" id="2.60.120.260">
    <property type="entry name" value="Galactose-binding domain-like"/>
    <property type="match status" value="1"/>
</dbReference>
<dbReference type="PANTHER" id="PTHR42732:SF1">
    <property type="entry name" value="BETA-MANNOSIDASE"/>
    <property type="match status" value="1"/>
</dbReference>
<dbReference type="InterPro" id="IPR006104">
    <property type="entry name" value="Glyco_hydro_2_N"/>
</dbReference>
<dbReference type="PRINTS" id="PR00132">
    <property type="entry name" value="GLHYDRLASE2"/>
</dbReference>
<evidence type="ECO:0000256" key="3">
    <source>
        <dbReference type="ARBA" id="ARBA00023295"/>
    </source>
</evidence>
<dbReference type="Proteomes" id="UP000253961">
    <property type="component" value="Unassembled WGS sequence"/>
</dbReference>
<evidence type="ECO:0000256" key="1">
    <source>
        <dbReference type="ARBA" id="ARBA00007401"/>
    </source>
</evidence>
<dbReference type="Gene3D" id="2.60.120.430">
    <property type="entry name" value="Galactose-binding lectin"/>
    <property type="match status" value="1"/>
</dbReference>
<dbReference type="EMBL" id="QPKV01000002">
    <property type="protein sequence ID" value="RDC57863.1"/>
    <property type="molecule type" value="Genomic_DNA"/>
</dbReference>
<proteinExistence type="inferred from homology"/>
<keyword evidence="2" id="KW-0378">Hydrolase</keyword>
<dbReference type="GO" id="GO:0005975">
    <property type="term" value="P:carbohydrate metabolic process"/>
    <property type="evidence" value="ECO:0007669"/>
    <property type="project" value="InterPro"/>
</dbReference>
<dbReference type="InterPro" id="IPR008979">
    <property type="entry name" value="Galactose-bd-like_sf"/>
</dbReference>
<dbReference type="GO" id="GO:0004553">
    <property type="term" value="F:hydrolase activity, hydrolyzing O-glycosyl compounds"/>
    <property type="evidence" value="ECO:0007669"/>
    <property type="project" value="InterPro"/>
</dbReference>
<dbReference type="InterPro" id="IPR051913">
    <property type="entry name" value="GH2_Domain-Containing"/>
</dbReference>
<comment type="caution">
    <text evidence="10">The sequence shown here is derived from an EMBL/GenBank/DDBJ whole genome shotgun (WGS) entry which is preliminary data.</text>
</comment>
<dbReference type="AlphaFoldDB" id="A0A369PZ14"/>
<gene>
    <name evidence="10" type="ORF">DU508_02610</name>
</gene>
<keyword evidence="11" id="KW-1185">Reference proteome</keyword>
<dbReference type="PANTHER" id="PTHR42732">
    <property type="entry name" value="BETA-GALACTOSIDASE"/>
    <property type="match status" value="1"/>
</dbReference>
<feature type="domain" description="Malectin" evidence="8">
    <location>
        <begin position="764"/>
        <end position="872"/>
    </location>
</feature>
<dbReference type="InterPro" id="IPR013783">
    <property type="entry name" value="Ig-like_fold"/>
</dbReference>
<feature type="domain" description="DUF4982" evidence="9">
    <location>
        <begin position="641"/>
        <end position="688"/>
    </location>
</feature>
<sequence length="894" mass="101247">MKRLAKLFAIKKKQMLKAKSILFILFFTISGLNSFAQDAGRKAISLNDQWEFQKENGSVEQVNIPHTWNNKDVLDDTPGYYRGLGIYKRKLKLDESAKDKDIFLVFNGIAQESEVLVNGKSAGKHIGSYAKFIVPIKQFLNYTNDVIEVRANNRFNEDIPPLTADFTFFGGMYRNVTLLITNSVHFSQHENGSSGVFITTPQVSAETADVNINSYIENTSTLARKLQINTTIFNSKGEEVASQTATLSLNKGEKKSVSQNVKSIKKPELWSPENPYLYRVVTKIIDSKTKVVVDQVSSPLGFRWFKFDADKGFFLNGKSVKLIGASRHQDYENLGNATPDALQIKDVEWLKAMGGNFLRVAHYPQDPLILEACDRLGILASVEIPVVNTITETEAFTNNCLNMQTEMIKQNFNHPSIIIWAYMNEILLRLKFSNDKPRQQIYFDHVRELAQKLDSLTRRLDPSRYTLLVNHGAWDIYNKVGLTKIPMIVGWNLYSGWYSGVPADFAKFLDRHHKELPNTPFMVTEYGADADPRIRSFAPIRFDKSIEYALQFHQVYLNAMLNRPFVAGGMAWNLADFNSETREETMPHINNKGLLTIGRQPKDTYFLYQAYLSGKPYLKITSAQWKDRTGIADSGALASTQPVQVATNLKSAELFLNGKSLGTKEAVDHIIDWNVPFINGLNQLRVVSGDQNDQADINFQLQPFKFTDSKIAFTNMNVLLGSKRFYIDEKEHQLWMPDQPYRVGSWGWIGGEPYKGTNNRIMYGSDKNILGTDNDPIYQTQQVGIKQFKFDVPDGEYELALHFAELVGGESKEALAYNLDNNHKKEAEEKRVFSVSINGSSFMNQVNLAADFGYTTAVQKKTRITVQNGKGIVIDFNSIEGKAVLNAIQLRKVY</sequence>
<dbReference type="Pfam" id="PF11721">
    <property type="entry name" value="Malectin"/>
    <property type="match status" value="1"/>
</dbReference>
<dbReference type="InterPro" id="IPR017853">
    <property type="entry name" value="GH"/>
</dbReference>
<evidence type="ECO:0000259" key="6">
    <source>
        <dbReference type="Pfam" id="PF02836"/>
    </source>
</evidence>
<evidence type="ECO:0000259" key="8">
    <source>
        <dbReference type="Pfam" id="PF11721"/>
    </source>
</evidence>
<dbReference type="InterPro" id="IPR006102">
    <property type="entry name" value="Ig-like_GH2"/>
</dbReference>